<comment type="caution">
    <text evidence="5">The sequence shown here is derived from an EMBL/GenBank/DDBJ whole genome shotgun (WGS) entry which is preliminary data.</text>
</comment>
<dbReference type="Proteomes" id="UP001500711">
    <property type="component" value="Unassembled WGS sequence"/>
</dbReference>
<gene>
    <name evidence="5" type="ORF">GCM10022267_31110</name>
</gene>
<evidence type="ECO:0000256" key="3">
    <source>
        <dbReference type="SAM" id="MobiDB-lite"/>
    </source>
</evidence>
<evidence type="ECO:0000313" key="5">
    <source>
        <dbReference type="EMBL" id="GAA3642229.1"/>
    </source>
</evidence>
<evidence type="ECO:0000256" key="1">
    <source>
        <dbReference type="ARBA" id="ARBA00022630"/>
    </source>
</evidence>
<dbReference type="InterPro" id="IPR016170">
    <property type="entry name" value="Cytok_DH_C_sf"/>
</dbReference>
<feature type="compositionally biased region" description="Basic and acidic residues" evidence="3">
    <location>
        <begin position="225"/>
        <end position="252"/>
    </location>
</feature>
<proteinExistence type="predicted"/>
<evidence type="ECO:0000256" key="2">
    <source>
        <dbReference type="ARBA" id="ARBA00022827"/>
    </source>
</evidence>
<evidence type="ECO:0000313" key="6">
    <source>
        <dbReference type="Proteomes" id="UP001500711"/>
    </source>
</evidence>
<dbReference type="InterPro" id="IPR016171">
    <property type="entry name" value="Vanillyl_alc_oxidase_C-sub2"/>
</dbReference>
<reference evidence="6" key="1">
    <citation type="journal article" date="2019" name="Int. J. Syst. Evol. Microbiol.">
        <title>The Global Catalogue of Microorganisms (GCM) 10K type strain sequencing project: providing services to taxonomists for standard genome sequencing and annotation.</title>
        <authorList>
            <consortium name="The Broad Institute Genomics Platform"/>
            <consortium name="The Broad Institute Genome Sequencing Center for Infectious Disease"/>
            <person name="Wu L."/>
            <person name="Ma J."/>
        </authorList>
    </citation>
    <scope>NUCLEOTIDE SEQUENCE [LARGE SCALE GENOMIC DNA]</scope>
    <source>
        <strain evidence="6">JCM 17494</strain>
    </source>
</reference>
<dbReference type="EMBL" id="BAABBE010000007">
    <property type="protein sequence ID" value="GAA3642229.1"/>
    <property type="molecule type" value="Genomic_DNA"/>
</dbReference>
<dbReference type="Pfam" id="PF09129">
    <property type="entry name" value="Chol_subst-bind"/>
    <property type="match status" value="1"/>
</dbReference>
<dbReference type="RefSeq" id="WP_346130585.1">
    <property type="nucleotide sequence ID" value="NZ_BAABBE010000007.1"/>
</dbReference>
<feature type="region of interest" description="Disordered" evidence="3">
    <location>
        <begin position="221"/>
        <end position="252"/>
    </location>
</feature>
<organism evidence="5 6">
    <name type="scientific">Lentzea roselyniae</name>
    <dbReference type="NCBI Taxonomy" id="531940"/>
    <lineage>
        <taxon>Bacteria</taxon>
        <taxon>Bacillati</taxon>
        <taxon>Actinomycetota</taxon>
        <taxon>Actinomycetes</taxon>
        <taxon>Pseudonocardiales</taxon>
        <taxon>Pseudonocardiaceae</taxon>
        <taxon>Lentzea</taxon>
    </lineage>
</organism>
<dbReference type="Gene3D" id="3.40.462.10">
    <property type="entry name" value="FAD-linked oxidases, C-terminal domain"/>
    <property type="match status" value="1"/>
</dbReference>
<dbReference type="SUPFAM" id="SSF55103">
    <property type="entry name" value="FAD-linked oxidases, C-terminal domain"/>
    <property type="match status" value="1"/>
</dbReference>
<keyword evidence="2" id="KW-0274">FAD</keyword>
<keyword evidence="1" id="KW-0285">Flavoprotein</keyword>
<dbReference type="InterPro" id="IPR016164">
    <property type="entry name" value="FAD-linked_Oxase-like_C"/>
</dbReference>
<dbReference type="Gene3D" id="1.10.45.10">
    <property type="entry name" value="Vanillyl-alcohol Oxidase, Chain A, domain 4"/>
    <property type="match status" value="1"/>
</dbReference>
<dbReference type="InterPro" id="IPR015213">
    <property type="entry name" value="Cholesterol_OX_subst-bd"/>
</dbReference>
<name>A0ABP7AWM6_9PSEU</name>
<keyword evidence="6" id="KW-1185">Reference proteome</keyword>
<protein>
    <recommendedName>
        <fullName evidence="4">Cholesterol oxidase substrate-binding domain-containing protein</fullName>
    </recommendedName>
</protein>
<feature type="domain" description="Cholesterol oxidase substrate-binding" evidence="4">
    <location>
        <begin position="2"/>
        <end position="217"/>
    </location>
</feature>
<sequence>MQYEAVAAGLVATRSGDLWGLSKNLLLCIKPTTVRLHANGYAILTRRTHLQQVVHKFAAFHSSLLEAYAARGGYPINGPADIRVTGLDVPADVSVSGAVVSALSAARPHDAHTEWDVAVWVDVLTHANTAGADRFYHEMERFLVNRFTGTDSMVRVERSKGWAYTGSRRWADETMLTHTIPDSYHTGSTVDWNWGVQTLDAMDPHRVFTTALLDNVLQVRGRPQHARDDHGQDHRTRTTLRDDRQCSRPVERARRPWRGRILVSHSPRRAERVSNGHQGVFPSSLSVSRCSWAQFQRAELSRGDGAG</sequence>
<accession>A0ABP7AWM6</accession>
<evidence type="ECO:0000259" key="4">
    <source>
        <dbReference type="Pfam" id="PF09129"/>
    </source>
</evidence>